<organism evidence="2 3">
    <name type="scientific">Knipowitschia caucasica</name>
    <name type="common">Caucasian dwarf goby</name>
    <name type="synonym">Pomatoschistus caucasicus</name>
    <dbReference type="NCBI Taxonomy" id="637954"/>
    <lineage>
        <taxon>Eukaryota</taxon>
        <taxon>Metazoa</taxon>
        <taxon>Chordata</taxon>
        <taxon>Craniata</taxon>
        <taxon>Vertebrata</taxon>
        <taxon>Euteleostomi</taxon>
        <taxon>Actinopterygii</taxon>
        <taxon>Neopterygii</taxon>
        <taxon>Teleostei</taxon>
        <taxon>Neoteleostei</taxon>
        <taxon>Acanthomorphata</taxon>
        <taxon>Gobiaria</taxon>
        <taxon>Gobiiformes</taxon>
        <taxon>Gobioidei</taxon>
        <taxon>Gobiidae</taxon>
        <taxon>Gobiinae</taxon>
        <taxon>Knipowitschia</taxon>
    </lineage>
</organism>
<evidence type="ECO:0000313" key="3">
    <source>
        <dbReference type="Proteomes" id="UP001497482"/>
    </source>
</evidence>
<dbReference type="AlphaFoldDB" id="A0AAV2MRY0"/>
<reference evidence="2 3" key="1">
    <citation type="submission" date="2024-04" db="EMBL/GenBank/DDBJ databases">
        <authorList>
            <person name="Waldvogel A.-M."/>
            <person name="Schoenle A."/>
        </authorList>
    </citation>
    <scope>NUCLEOTIDE SEQUENCE [LARGE SCALE GENOMIC DNA]</scope>
</reference>
<dbReference type="EMBL" id="OZ035831">
    <property type="protein sequence ID" value="CAL1616080.1"/>
    <property type="molecule type" value="Genomic_DNA"/>
</dbReference>
<gene>
    <name evidence="2" type="ORF">KC01_LOCUS41913</name>
</gene>
<name>A0AAV2MRY0_KNICA</name>
<evidence type="ECO:0000256" key="1">
    <source>
        <dbReference type="SAM" id="MobiDB-lite"/>
    </source>
</evidence>
<dbReference type="Proteomes" id="UP001497482">
    <property type="component" value="Chromosome 9"/>
</dbReference>
<dbReference type="InterPro" id="IPR032675">
    <property type="entry name" value="LRR_dom_sf"/>
</dbReference>
<feature type="region of interest" description="Disordered" evidence="1">
    <location>
        <begin position="1"/>
        <end position="28"/>
    </location>
</feature>
<keyword evidence="3" id="KW-1185">Reference proteome</keyword>
<evidence type="ECO:0000313" key="2">
    <source>
        <dbReference type="EMBL" id="CAL1616080.1"/>
    </source>
</evidence>
<accession>A0AAV2MRY0</accession>
<proteinExistence type="predicted"/>
<sequence length="214" mass="23946">MPLYGASKGDQRKKLRRQRESPRWMDSHSMTEEVQGTLSLTRLCLLSVVDNINTIWVKDYSDKYLDHYIFRQIMGPFNVLCSDLVEDLIKLLCIKKRISRASLDLLLVPQLRTLCLATCPGLVTTVVCTQIAARCSHLSCLDFSGAQQISSKILSQTFLSLPKLRSLSLAGTTTDSSVLRVIVRNLTQLAHLDLSRCHLVTSARPSQANTTVLL</sequence>
<dbReference type="SUPFAM" id="SSF52047">
    <property type="entry name" value="RNI-like"/>
    <property type="match status" value="1"/>
</dbReference>
<dbReference type="Gene3D" id="3.80.10.10">
    <property type="entry name" value="Ribonuclease Inhibitor"/>
    <property type="match status" value="1"/>
</dbReference>
<feature type="compositionally biased region" description="Basic and acidic residues" evidence="1">
    <location>
        <begin position="18"/>
        <end position="28"/>
    </location>
</feature>
<protein>
    <submittedName>
        <fullName evidence="2">Uncharacterized protein</fullName>
    </submittedName>
</protein>